<evidence type="ECO:0000256" key="4">
    <source>
        <dbReference type="ARBA" id="ARBA00022692"/>
    </source>
</evidence>
<dbReference type="OrthoDB" id="3515028at2"/>
<dbReference type="EMBL" id="CP041692">
    <property type="protein sequence ID" value="QDP98374.1"/>
    <property type="molecule type" value="Genomic_DNA"/>
</dbReference>
<dbReference type="Proteomes" id="UP000319263">
    <property type="component" value="Chromosome"/>
</dbReference>
<evidence type="ECO:0000256" key="3">
    <source>
        <dbReference type="ARBA" id="ARBA00022475"/>
    </source>
</evidence>
<dbReference type="InterPro" id="IPR050809">
    <property type="entry name" value="UgpAE/MalFG_permease"/>
</dbReference>
<protein>
    <submittedName>
        <fullName evidence="10">ABC transporter permease subunit</fullName>
    </submittedName>
</protein>
<feature type="domain" description="ABC transmembrane type-1" evidence="9">
    <location>
        <begin position="103"/>
        <end position="458"/>
    </location>
</feature>
<dbReference type="GO" id="GO:0055085">
    <property type="term" value="P:transmembrane transport"/>
    <property type="evidence" value="ECO:0007669"/>
    <property type="project" value="InterPro"/>
</dbReference>
<comment type="subcellular location">
    <subcellularLocation>
        <location evidence="1 7">Cell membrane</location>
        <topology evidence="1 7">Multi-pass membrane protein</topology>
    </subcellularLocation>
</comment>
<dbReference type="InterPro" id="IPR000515">
    <property type="entry name" value="MetI-like"/>
</dbReference>
<dbReference type="SUPFAM" id="SSF161098">
    <property type="entry name" value="MetI-like"/>
    <property type="match status" value="1"/>
</dbReference>
<keyword evidence="2 7" id="KW-0813">Transport</keyword>
<dbReference type="Pfam" id="PF00528">
    <property type="entry name" value="BPD_transp_1"/>
    <property type="match status" value="1"/>
</dbReference>
<evidence type="ECO:0000313" key="10">
    <source>
        <dbReference type="EMBL" id="QDP98374.1"/>
    </source>
</evidence>
<dbReference type="KEGG" id="mik:FOE78_22915"/>
<accession>A0A516Q4N4</accession>
<dbReference type="PROSITE" id="PS50928">
    <property type="entry name" value="ABC_TM1"/>
    <property type="match status" value="1"/>
</dbReference>
<feature type="transmembrane region" description="Helical" evidence="7">
    <location>
        <begin position="338"/>
        <end position="359"/>
    </location>
</feature>
<dbReference type="AlphaFoldDB" id="A0A516Q4N4"/>
<evidence type="ECO:0000313" key="11">
    <source>
        <dbReference type="Proteomes" id="UP000319263"/>
    </source>
</evidence>
<feature type="transmembrane region" description="Helical" evidence="7">
    <location>
        <begin position="139"/>
        <end position="161"/>
    </location>
</feature>
<feature type="transmembrane region" description="Helical" evidence="7">
    <location>
        <begin position="42"/>
        <end position="65"/>
    </location>
</feature>
<feature type="transmembrane region" description="Helical" evidence="7">
    <location>
        <begin position="437"/>
        <end position="457"/>
    </location>
</feature>
<evidence type="ECO:0000256" key="1">
    <source>
        <dbReference type="ARBA" id="ARBA00004651"/>
    </source>
</evidence>
<dbReference type="CDD" id="cd06261">
    <property type="entry name" value="TM_PBP2"/>
    <property type="match status" value="1"/>
</dbReference>
<comment type="similarity">
    <text evidence="7">Belongs to the binding-protein-dependent transport system permease family.</text>
</comment>
<reference evidence="10 11" key="1">
    <citation type="submission" date="2019-07" db="EMBL/GenBank/DDBJ databases">
        <title>Microlunatus dokdonensis sp. nov. isolated from the rhizospheric soil of the wild plant Elymus tsukushiensis.</title>
        <authorList>
            <person name="Ghim S.-Y."/>
            <person name="Hwang Y.-J."/>
            <person name="Son J.-S."/>
            <person name="Shin J.-H."/>
        </authorList>
    </citation>
    <scope>NUCLEOTIDE SEQUENCE [LARGE SCALE GENOMIC DNA]</scope>
    <source>
        <strain evidence="10 11">KUDC0627</strain>
    </source>
</reference>
<feature type="region of interest" description="Disordered" evidence="8">
    <location>
        <begin position="1"/>
        <end position="25"/>
    </location>
</feature>
<keyword evidence="3" id="KW-1003">Cell membrane</keyword>
<feature type="transmembrane region" description="Helical" evidence="7">
    <location>
        <begin position="107"/>
        <end position="127"/>
    </location>
</feature>
<feature type="transmembrane region" description="Helical" evidence="7">
    <location>
        <begin position="380"/>
        <end position="401"/>
    </location>
</feature>
<evidence type="ECO:0000256" key="5">
    <source>
        <dbReference type="ARBA" id="ARBA00022989"/>
    </source>
</evidence>
<keyword evidence="5 7" id="KW-1133">Transmembrane helix</keyword>
<dbReference type="Gene3D" id="1.10.3720.10">
    <property type="entry name" value="MetI-like"/>
    <property type="match status" value="2"/>
</dbReference>
<keyword evidence="4 7" id="KW-0812">Transmembrane</keyword>
<sequence>MGRPAVLPDHRQRQGHTAAAGEGRQRGQVAVTVRRRSPGESVWVGLIFLFPAAVFLLAIVFYPMIYTLIRSFFHDGPSGQATGFAGLSNYISIFTSSDSLKAFENNILWVIIVPAVVTVLGLFFAVLTERIRWRSAFKIVLFMPMAISFLASGVTWSLIYVDNPSQGLANAVATGIHDTFHPQQTYPELHPSGTATALKGNASQGYTSTKAYPVPSQALLPLTGLDLTSPPPNAHAAVAPAPGRGLNGVVWNDFKLGGGGKPGVINPGELGIPQLTVEAVRNGSVQATTKTADDGSFSFADLPSGNYQLVLPAGDFAPAYDGISWLGKDLITPSIMVAYLWIYAGFAMVLLAAGMSQLPRDTLEAARIDGASEWQVFRRITVPLLSPVLLVVFVTMLINVLKIFDIVFIMQQAAGGNARYANVLAVQLYTDYGNQQFGAASAIGIVLVLLVIPAMIFQIRRFRRDER</sequence>
<evidence type="ECO:0000259" key="9">
    <source>
        <dbReference type="PROSITE" id="PS50928"/>
    </source>
</evidence>
<dbReference type="InterPro" id="IPR035906">
    <property type="entry name" value="MetI-like_sf"/>
</dbReference>
<organism evidence="10 11">
    <name type="scientific">Microlunatus elymi</name>
    <dbReference type="NCBI Taxonomy" id="2596828"/>
    <lineage>
        <taxon>Bacteria</taxon>
        <taxon>Bacillati</taxon>
        <taxon>Actinomycetota</taxon>
        <taxon>Actinomycetes</taxon>
        <taxon>Propionibacteriales</taxon>
        <taxon>Propionibacteriaceae</taxon>
        <taxon>Microlunatus</taxon>
    </lineage>
</organism>
<dbReference type="SUPFAM" id="SSF49478">
    <property type="entry name" value="Cna protein B-type domain"/>
    <property type="match status" value="1"/>
</dbReference>
<evidence type="ECO:0000256" key="2">
    <source>
        <dbReference type="ARBA" id="ARBA00022448"/>
    </source>
</evidence>
<evidence type="ECO:0000256" key="6">
    <source>
        <dbReference type="ARBA" id="ARBA00023136"/>
    </source>
</evidence>
<dbReference type="PANTHER" id="PTHR43227">
    <property type="entry name" value="BLL4140 PROTEIN"/>
    <property type="match status" value="1"/>
</dbReference>
<name>A0A516Q4N4_9ACTN</name>
<dbReference type="GO" id="GO:0005886">
    <property type="term" value="C:plasma membrane"/>
    <property type="evidence" value="ECO:0007669"/>
    <property type="project" value="UniProtKB-SubCell"/>
</dbReference>
<evidence type="ECO:0000256" key="8">
    <source>
        <dbReference type="SAM" id="MobiDB-lite"/>
    </source>
</evidence>
<gene>
    <name evidence="10" type="ORF">FOE78_22915</name>
</gene>
<keyword evidence="6 7" id="KW-0472">Membrane</keyword>
<proteinExistence type="inferred from homology"/>
<dbReference type="PANTHER" id="PTHR43227:SF8">
    <property type="entry name" value="DIACETYLCHITOBIOSE UPTAKE SYSTEM PERMEASE PROTEIN DASB"/>
    <property type="match status" value="1"/>
</dbReference>
<keyword evidence="11" id="KW-1185">Reference proteome</keyword>
<evidence type="ECO:0000256" key="7">
    <source>
        <dbReference type="RuleBase" id="RU363032"/>
    </source>
</evidence>